<feature type="region of interest" description="Disordered" evidence="1">
    <location>
        <begin position="1"/>
        <end position="37"/>
    </location>
</feature>
<dbReference type="Proteomes" id="UP000586722">
    <property type="component" value="Unassembled WGS sequence"/>
</dbReference>
<keyword evidence="3" id="KW-1185">Reference proteome</keyword>
<organism evidence="2 3">
    <name type="scientific">Pannonibacter tanglangensis</name>
    <dbReference type="NCBI Taxonomy" id="2750084"/>
    <lineage>
        <taxon>Bacteria</taxon>
        <taxon>Pseudomonadati</taxon>
        <taxon>Pseudomonadota</taxon>
        <taxon>Alphaproteobacteria</taxon>
        <taxon>Hyphomicrobiales</taxon>
        <taxon>Stappiaceae</taxon>
        <taxon>Pannonibacter</taxon>
    </lineage>
</organism>
<sequence length="181" mass="17114">MGQTTSDGSGTARGTGNGGTGSSGTGSGTGSGGGTWHVTLVSDDPGLAVSLSALLARAPEARLSVVATADALAGLRRLPADVVLLDADSLPDVARLAGVAVLIQPAPVAVTGLSVIPGSQGHDLCRSRGASLIHAKTGGTADPLLAGPAGDALLSGLGALAAGQATGRPVAPAGEDADAGL</sequence>
<accession>A0A7X5F562</accession>
<evidence type="ECO:0000313" key="3">
    <source>
        <dbReference type="Proteomes" id="UP000586722"/>
    </source>
</evidence>
<name>A0A7X5F562_9HYPH</name>
<protein>
    <recommendedName>
        <fullName evidence="4">DNA-binding response regulator</fullName>
    </recommendedName>
</protein>
<reference evidence="3" key="1">
    <citation type="submission" date="2020-01" db="EMBL/GenBank/DDBJ databases">
        <authorList>
            <person name="Fang Y."/>
            <person name="Sun R."/>
            <person name="Nie L."/>
            <person name="He J."/>
            <person name="Hao L."/>
            <person name="Wang L."/>
            <person name="Su S."/>
            <person name="Lv E."/>
            <person name="Zhang Z."/>
            <person name="Xie R."/>
            <person name="Liu H."/>
        </authorList>
    </citation>
    <scope>NUCLEOTIDE SEQUENCE [LARGE SCALE GENOMIC DNA]</scope>
    <source>
        <strain evidence="3">XCT-53</strain>
    </source>
</reference>
<gene>
    <name evidence="2" type="ORF">GWI72_16825</name>
</gene>
<proteinExistence type="predicted"/>
<dbReference type="SUPFAM" id="SSF52172">
    <property type="entry name" value="CheY-like"/>
    <property type="match status" value="1"/>
</dbReference>
<dbReference type="InterPro" id="IPR011006">
    <property type="entry name" value="CheY-like_superfamily"/>
</dbReference>
<feature type="compositionally biased region" description="Gly residues" evidence="1">
    <location>
        <begin position="11"/>
        <end position="35"/>
    </location>
</feature>
<evidence type="ECO:0008006" key="4">
    <source>
        <dbReference type="Google" id="ProtNLM"/>
    </source>
</evidence>
<dbReference type="AlphaFoldDB" id="A0A7X5F562"/>
<dbReference type="EMBL" id="JAABLQ010000002">
    <property type="protein sequence ID" value="NBN79943.1"/>
    <property type="molecule type" value="Genomic_DNA"/>
</dbReference>
<comment type="caution">
    <text evidence="2">The sequence shown here is derived from an EMBL/GenBank/DDBJ whole genome shotgun (WGS) entry which is preliminary data.</text>
</comment>
<dbReference type="RefSeq" id="WP_161709405.1">
    <property type="nucleotide sequence ID" value="NZ_JAABLQ010000002.1"/>
</dbReference>
<evidence type="ECO:0000256" key="1">
    <source>
        <dbReference type="SAM" id="MobiDB-lite"/>
    </source>
</evidence>
<evidence type="ECO:0000313" key="2">
    <source>
        <dbReference type="EMBL" id="NBN79943.1"/>
    </source>
</evidence>